<name>A0A0D0D682_9AGAM</name>
<dbReference type="HOGENOM" id="CLU_2062245_0_0_1"/>
<protein>
    <submittedName>
        <fullName evidence="1">Uncharacterized protein</fullName>
    </submittedName>
</protein>
<organism evidence="1 2">
    <name type="scientific">Paxillus rubicundulus Ve08.2h10</name>
    <dbReference type="NCBI Taxonomy" id="930991"/>
    <lineage>
        <taxon>Eukaryota</taxon>
        <taxon>Fungi</taxon>
        <taxon>Dikarya</taxon>
        <taxon>Basidiomycota</taxon>
        <taxon>Agaricomycotina</taxon>
        <taxon>Agaricomycetes</taxon>
        <taxon>Agaricomycetidae</taxon>
        <taxon>Boletales</taxon>
        <taxon>Paxilineae</taxon>
        <taxon>Paxillaceae</taxon>
        <taxon>Paxillus</taxon>
    </lineage>
</organism>
<reference evidence="1 2" key="1">
    <citation type="submission" date="2014-04" db="EMBL/GenBank/DDBJ databases">
        <authorList>
            <consortium name="DOE Joint Genome Institute"/>
            <person name="Kuo A."/>
            <person name="Kohler A."/>
            <person name="Jargeat P."/>
            <person name="Nagy L.G."/>
            <person name="Floudas D."/>
            <person name="Copeland A."/>
            <person name="Barry K.W."/>
            <person name="Cichocki N."/>
            <person name="Veneault-Fourrey C."/>
            <person name="LaButti K."/>
            <person name="Lindquist E.A."/>
            <person name="Lipzen A."/>
            <person name="Lundell T."/>
            <person name="Morin E."/>
            <person name="Murat C."/>
            <person name="Sun H."/>
            <person name="Tunlid A."/>
            <person name="Henrissat B."/>
            <person name="Grigoriev I.V."/>
            <person name="Hibbett D.S."/>
            <person name="Martin F."/>
            <person name="Nordberg H.P."/>
            <person name="Cantor M.N."/>
            <person name="Hua S.X."/>
        </authorList>
    </citation>
    <scope>NUCLEOTIDE SEQUENCE [LARGE SCALE GENOMIC DNA]</scope>
    <source>
        <strain evidence="1 2">Ve08.2h10</strain>
    </source>
</reference>
<dbReference type="AlphaFoldDB" id="A0A0D0D682"/>
<sequence length="119" mass="13155">MDQVSSQAGEVGLVSCPFLTRSTHSQPPRGLRVNTIVTPTHKNSRHCLPLGLDPDVRIWLQSCQGTCQDLCTSQSTPSQNNCFGQRAVNRCVRHFVFRVLCNSTQVSGYSVVSGKFFLQ</sequence>
<keyword evidence="2" id="KW-1185">Reference proteome</keyword>
<accession>A0A0D0D682</accession>
<dbReference type="InParanoid" id="A0A0D0D682"/>
<evidence type="ECO:0000313" key="1">
    <source>
        <dbReference type="EMBL" id="KIK92297.1"/>
    </source>
</evidence>
<dbReference type="EMBL" id="KN825293">
    <property type="protein sequence ID" value="KIK92297.1"/>
    <property type="molecule type" value="Genomic_DNA"/>
</dbReference>
<dbReference type="Proteomes" id="UP000054538">
    <property type="component" value="Unassembled WGS sequence"/>
</dbReference>
<proteinExistence type="predicted"/>
<gene>
    <name evidence="1" type="ORF">PAXRUDRAFT_584088</name>
</gene>
<evidence type="ECO:0000313" key="2">
    <source>
        <dbReference type="Proteomes" id="UP000054538"/>
    </source>
</evidence>
<reference evidence="2" key="2">
    <citation type="submission" date="2015-01" db="EMBL/GenBank/DDBJ databases">
        <title>Evolutionary Origins and Diversification of the Mycorrhizal Mutualists.</title>
        <authorList>
            <consortium name="DOE Joint Genome Institute"/>
            <consortium name="Mycorrhizal Genomics Consortium"/>
            <person name="Kohler A."/>
            <person name="Kuo A."/>
            <person name="Nagy L.G."/>
            <person name="Floudas D."/>
            <person name="Copeland A."/>
            <person name="Barry K.W."/>
            <person name="Cichocki N."/>
            <person name="Veneault-Fourrey C."/>
            <person name="LaButti K."/>
            <person name="Lindquist E.A."/>
            <person name="Lipzen A."/>
            <person name="Lundell T."/>
            <person name="Morin E."/>
            <person name="Murat C."/>
            <person name="Riley R."/>
            <person name="Ohm R."/>
            <person name="Sun H."/>
            <person name="Tunlid A."/>
            <person name="Henrissat B."/>
            <person name="Grigoriev I.V."/>
            <person name="Hibbett D.S."/>
            <person name="Martin F."/>
        </authorList>
    </citation>
    <scope>NUCLEOTIDE SEQUENCE [LARGE SCALE GENOMIC DNA]</scope>
    <source>
        <strain evidence="2">Ve08.2h10</strain>
    </source>
</reference>